<evidence type="ECO:0000256" key="2">
    <source>
        <dbReference type="ARBA" id="ARBA00023445"/>
    </source>
</evidence>
<sequence length="337" mass="36056">MTSTAAPAGSRVLITGVTGLLGSGIATKVLEAGYKVVAVVRNQEKADIVRAAYEKRFGSGSFETVLVDDISAPGALNDALQGKFEFPGDISYGTDPAIVTNTVRMAENIITSAAAVPSIKRFVYTSSNQTLALNTRTPAHITPASWNEVSVPAVEEIQPGDPWSPENARHVYSASKIQAEKALWKFVEEKKPGFVLNTVCPNFTIGANLDPRLVSSTNGVIVGVYSGNEKAIMTGKMVLPQYFIGLNDVGLLHLGALTLEDVKGERLIGLIEPITYNDVVEVLMKLDPSKKFDKAPEGEKCVATVDLARSKEVLKALGKDNFDSLETAISQCISSLQ</sequence>
<dbReference type="PANTHER" id="PTHR10366">
    <property type="entry name" value="NAD DEPENDENT EPIMERASE/DEHYDRATASE"/>
    <property type="match status" value="1"/>
</dbReference>
<evidence type="ECO:0000256" key="1">
    <source>
        <dbReference type="ARBA" id="ARBA00023002"/>
    </source>
</evidence>
<dbReference type="InterPro" id="IPR050425">
    <property type="entry name" value="NAD(P)_dehydrat-like"/>
</dbReference>
<organism evidence="4 5">
    <name type="scientific">Gomphillus americanus</name>
    <dbReference type="NCBI Taxonomy" id="1940652"/>
    <lineage>
        <taxon>Eukaryota</taxon>
        <taxon>Fungi</taxon>
        <taxon>Dikarya</taxon>
        <taxon>Ascomycota</taxon>
        <taxon>Pezizomycotina</taxon>
        <taxon>Lecanoromycetes</taxon>
        <taxon>OSLEUM clade</taxon>
        <taxon>Ostropomycetidae</taxon>
        <taxon>Ostropales</taxon>
        <taxon>Graphidaceae</taxon>
        <taxon>Gomphilloideae</taxon>
        <taxon>Gomphillus</taxon>
    </lineage>
</organism>
<dbReference type="OrthoDB" id="2735536at2759"/>
<gene>
    <name evidence="4" type="ORF">GOMPHAMPRED_000895</name>
</gene>
<dbReference type="InterPro" id="IPR001509">
    <property type="entry name" value="Epimerase_deHydtase"/>
</dbReference>
<evidence type="ECO:0000259" key="3">
    <source>
        <dbReference type="Pfam" id="PF01370"/>
    </source>
</evidence>
<proteinExistence type="inferred from homology"/>
<dbReference type="InterPro" id="IPR036291">
    <property type="entry name" value="NAD(P)-bd_dom_sf"/>
</dbReference>
<evidence type="ECO:0000313" key="5">
    <source>
        <dbReference type="Proteomes" id="UP000664169"/>
    </source>
</evidence>
<evidence type="ECO:0000313" key="4">
    <source>
        <dbReference type="EMBL" id="CAF9915921.1"/>
    </source>
</evidence>
<accession>A0A8H3F7Z9</accession>
<reference evidence="4" key="1">
    <citation type="submission" date="2021-03" db="EMBL/GenBank/DDBJ databases">
        <authorList>
            <person name="Tagirdzhanova G."/>
        </authorList>
    </citation>
    <scope>NUCLEOTIDE SEQUENCE</scope>
</reference>
<dbReference type="PANTHER" id="PTHR10366:SF562">
    <property type="entry name" value="ALDEHYDE REDUCTASE II (AFU_ORTHOLOGUE AFUA_1G11360)"/>
    <property type="match status" value="1"/>
</dbReference>
<dbReference type="SUPFAM" id="SSF51735">
    <property type="entry name" value="NAD(P)-binding Rossmann-fold domains"/>
    <property type="match status" value="1"/>
</dbReference>
<protein>
    <recommendedName>
        <fullName evidence="3">NAD-dependent epimerase/dehydratase domain-containing protein</fullName>
    </recommendedName>
</protein>
<feature type="domain" description="NAD-dependent epimerase/dehydratase" evidence="3">
    <location>
        <begin position="12"/>
        <end position="191"/>
    </location>
</feature>
<dbReference type="Gene3D" id="3.40.50.720">
    <property type="entry name" value="NAD(P)-binding Rossmann-like Domain"/>
    <property type="match status" value="1"/>
</dbReference>
<keyword evidence="5" id="KW-1185">Reference proteome</keyword>
<keyword evidence="1" id="KW-0560">Oxidoreductase</keyword>
<dbReference type="Pfam" id="PF01370">
    <property type="entry name" value="Epimerase"/>
    <property type="match status" value="1"/>
</dbReference>
<dbReference type="Proteomes" id="UP000664169">
    <property type="component" value="Unassembled WGS sequence"/>
</dbReference>
<dbReference type="EMBL" id="CAJPDQ010000010">
    <property type="protein sequence ID" value="CAF9915921.1"/>
    <property type="molecule type" value="Genomic_DNA"/>
</dbReference>
<dbReference type="AlphaFoldDB" id="A0A8H3F7Z9"/>
<comment type="caution">
    <text evidence="4">The sequence shown here is derived from an EMBL/GenBank/DDBJ whole genome shotgun (WGS) entry which is preliminary data.</text>
</comment>
<name>A0A8H3F7Z9_9LECA</name>
<comment type="similarity">
    <text evidence="2">Belongs to the NAD(P)-dependent epimerase/dehydratase family. Dihydroflavonol-4-reductase subfamily.</text>
</comment>
<dbReference type="GO" id="GO:0016616">
    <property type="term" value="F:oxidoreductase activity, acting on the CH-OH group of donors, NAD or NADP as acceptor"/>
    <property type="evidence" value="ECO:0007669"/>
    <property type="project" value="TreeGrafter"/>
</dbReference>